<organism evidence="2 3">
    <name type="scientific">Sinorhizobium sojae CCBAU 05684</name>
    <dbReference type="NCBI Taxonomy" id="716928"/>
    <lineage>
        <taxon>Bacteria</taxon>
        <taxon>Pseudomonadati</taxon>
        <taxon>Pseudomonadota</taxon>
        <taxon>Alphaproteobacteria</taxon>
        <taxon>Hyphomicrobiales</taxon>
        <taxon>Rhizobiaceae</taxon>
        <taxon>Sinorhizobium/Ensifer group</taxon>
        <taxon>Sinorhizobium</taxon>
    </lineage>
</organism>
<accession>A0A249PFZ0</accession>
<evidence type="ECO:0000313" key="2">
    <source>
        <dbReference type="EMBL" id="ASY64594.1"/>
    </source>
</evidence>
<sequence length="50" mass="5543">MCPERTDSAPMSAGGRHVPESISTGTFVPDVVRQIETGSRQHEQKQYRNA</sequence>
<dbReference type="EMBL" id="CP023067">
    <property type="protein sequence ID" value="ASY64594.1"/>
    <property type="molecule type" value="Genomic_DNA"/>
</dbReference>
<feature type="region of interest" description="Disordered" evidence="1">
    <location>
        <begin position="1"/>
        <end position="28"/>
    </location>
</feature>
<evidence type="ECO:0000256" key="1">
    <source>
        <dbReference type="SAM" id="MobiDB-lite"/>
    </source>
</evidence>
<dbReference type="Proteomes" id="UP000217211">
    <property type="component" value="Chromosome"/>
</dbReference>
<dbReference type="KEGG" id="esj:SJ05684_c31700"/>
<dbReference type="AlphaFoldDB" id="A0A249PFZ0"/>
<protein>
    <submittedName>
        <fullName evidence="2">Uncharacterized protein</fullName>
    </submittedName>
</protein>
<reference evidence="2 3" key="1">
    <citation type="submission" date="2017-08" db="EMBL/GenBank/DDBJ databases">
        <title>Multipartite genome sequences of Sinorhizobium species nodulating soybeans.</title>
        <authorList>
            <person name="Tian C.F."/>
        </authorList>
    </citation>
    <scope>NUCLEOTIDE SEQUENCE [LARGE SCALE GENOMIC DNA]</scope>
    <source>
        <strain evidence="2 3">CCBAU 05684</strain>
    </source>
</reference>
<keyword evidence="3" id="KW-1185">Reference proteome</keyword>
<gene>
    <name evidence="2" type="ORF">SJ05684_c31700</name>
</gene>
<proteinExistence type="predicted"/>
<name>A0A249PFZ0_9HYPH</name>
<evidence type="ECO:0000313" key="3">
    <source>
        <dbReference type="Proteomes" id="UP000217211"/>
    </source>
</evidence>